<gene>
    <name evidence="2" type="ORF">BRAA02T06628Z</name>
    <name evidence="1" type="ORF">BRAPAZ1V2_A02P20930.2</name>
</gene>
<organism evidence="2">
    <name type="scientific">Brassica campestris</name>
    <name type="common">Field mustard</name>
    <dbReference type="NCBI Taxonomy" id="3711"/>
    <lineage>
        <taxon>Eukaryota</taxon>
        <taxon>Viridiplantae</taxon>
        <taxon>Streptophyta</taxon>
        <taxon>Embryophyta</taxon>
        <taxon>Tracheophyta</taxon>
        <taxon>Spermatophyta</taxon>
        <taxon>Magnoliopsida</taxon>
        <taxon>eudicotyledons</taxon>
        <taxon>Gunneridae</taxon>
        <taxon>Pentapetalae</taxon>
        <taxon>rosids</taxon>
        <taxon>malvids</taxon>
        <taxon>Brassicales</taxon>
        <taxon>Brassicaceae</taxon>
        <taxon>Brassiceae</taxon>
        <taxon>Brassica</taxon>
    </lineage>
</organism>
<sequence>ELGLIKEKQSNVKDVDLWRWNSNLNRAQLWEHLMKGILQRSFTVRWEDFLNSLMDLTMEKKKQGSKVMETSYNTGSPLGCKYTRYGKI</sequence>
<proteinExistence type="predicted"/>
<protein>
    <submittedName>
        <fullName evidence="1">Uncharacterized protein</fullName>
    </submittedName>
</protein>
<evidence type="ECO:0000313" key="1">
    <source>
        <dbReference type="EMBL" id="CAG7893141.1"/>
    </source>
</evidence>
<dbReference type="AlphaFoldDB" id="A0A3P6A6Q3"/>
<dbReference type="Proteomes" id="UP000694005">
    <property type="component" value="Chromosome A02"/>
</dbReference>
<feature type="non-terminal residue" evidence="2">
    <location>
        <position position="1"/>
    </location>
</feature>
<dbReference type="EMBL" id="LR031573">
    <property type="protein sequence ID" value="VDC88052.1"/>
    <property type="molecule type" value="Genomic_DNA"/>
</dbReference>
<dbReference type="Gramene" id="A02p20930.2_BraZ1">
    <property type="protein sequence ID" value="A02p20930.2_BraZ1.CDS"/>
    <property type="gene ID" value="A02g20930.2_BraZ1"/>
</dbReference>
<accession>A0A3P6A6Q3</accession>
<dbReference type="EMBL" id="LS974618">
    <property type="protein sequence ID" value="CAG7893141.1"/>
    <property type="molecule type" value="Genomic_DNA"/>
</dbReference>
<name>A0A3P6A6Q3_BRACM</name>
<reference evidence="2" key="1">
    <citation type="submission" date="2018-11" db="EMBL/GenBank/DDBJ databases">
        <authorList>
            <consortium name="Genoscope - CEA"/>
            <person name="William W."/>
        </authorList>
    </citation>
    <scope>NUCLEOTIDE SEQUENCE</scope>
</reference>
<evidence type="ECO:0000313" key="2">
    <source>
        <dbReference type="EMBL" id="VDC88052.1"/>
    </source>
</evidence>